<dbReference type="SUPFAM" id="SSF54534">
    <property type="entry name" value="FKBP-like"/>
    <property type="match status" value="1"/>
</dbReference>
<sequence length="442" mass="47485">MGILLHILFLLSHSAIRSLALDCRPVRIDGPSVGQRSNYTWEEGLPIQFGGWSDEEIKTCIGVADADDIWLVSEDLDCPVVWPVSETSYNTHIGTFLPKGDLKWSPFHFDLRKQADVWYVDEKLFARSQAFFIHDGGDGATTLYTTITSTSTSSYTTSTTAASTSASESSVRTIATVVVTRTLEPTATGLVLIDHEGAGLSTGVKAGIGTGVALGSIAIAAAVYIFILLRRRRNSDKVIPMVSSEDSNKYSPPGPPEMHDEVPGSLPVVSETNDPQKRPASEMLGSIPVGKPTGRDPSIATSNTYLHILPMAPKNKGGDSKGAGGKGKGKGKESESSDIGKGKGLKAANSINVRHILCEKHSKKEEALEKLRAGVKFDEVAREFSEDKARQGGSLGWKVRGSLDAAFEKAAYELEPSTTGSPKYVEVKTGFGYHIIMVEGRK</sequence>
<dbReference type="GO" id="GO:0003755">
    <property type="term" value="F:peptidyl-prolyl cis-trans isomerase activity"/>
    <property type="evidence" value="ECO:0007669"/>
    <property type="project" value="UniProtKB-KW"/>
</dbReference>
<comment type="caution">
    <text evidence="12">The sequence shown here is derived from an EMBL/GenBank/DDBJ whole genome shotgun (WGS) entry which is preliminary data.</text>
</comment>
<keyword evidence="9" id="KW-0472">Membrane</keyword>
<evidence type="ECO:0000259" key="11">
    <source>
        <dbReference type="PROSITE" id="PS50198"/>
    </source>
</evidence>
<feature type="chain" id="PRO_5008085750" description="peptidylprolyl isomerase" evidence="10">
    <location>
        <begin position="21"/>
        <end position="442"/>
    </location>
</feature>
<evidence type="ECO:0000256" key="6">
    <source>
        <dbReference type="ARBA" id="ARBA00030737"/>
    </source>
</evidence>
<keyword evidence="9" id="KW-0812">Transmembrane</keyword>
<keyword evidence="5 7" id="KW-0413">Isomerase</keyword>
<accession>A0A178ETZ4</accession>
<reference evidence="12 13" key="1">
    <citation type="submission" date="2016-05" db="EMBL/GenBank/DDBJ databases">
        <title>Genome sequencing of Trichophyton rubrum CMCC(F)T1i isolated from hair.</title>
        <authorList>
            <person name="Zhan P."/>
            <person name="Tao Y."/>
            <person name="Liu W."/>
        </authorList>
    </citation>
    <scope>NUCLEOTIDE SEQUENCE [LARGE SCALE GENOMIC DNA]</scope>
    <source>
        <strain evidence="13">CMCC(F)T1i</strain>
    </source>
</reference>
<comment type="similarity">
    <text evidence="2">Belongs to the PpiC/parvulin rotamase family. PIN4 subfamily.</text>
</comment>
<keyword evidence="10" id="KW-0732">Signal</keyword>
<feature type="signal peptide" evidence="10">
    <location>
        <begin position="1"/>
        <end position="20"/>
    </location>
</feature>
<gene>
    <name evidence="12" type="ORF">A7C99_5853</name>
</gene>
<dbReference type="EMBL" id="LHPM01000018">
    <property type="protein sequence ID" value="OAL63458.1"/>
    <property type="molecule type" value="Genomic_DNA"/>
</dbReference>
<evidence type="ECO:0000256" key="2">
    <source>
        <dbReference type="ARBA" id="ARBA00010242"/>
    </source>
</evidence>
<feature type="compositionally biased region" description="Basic and acidic residues" evidence="8">
    <location>
        <begin position="330"/>
        <end position="341"/>
    </location>
</feature>
<evidence type="ECO:0000313" key="12">
    <source>
        <dbReference type="EMBL" id="OAL63458.1"/>
    </source>
</evidence>
<dbReference type="GO" id="GO:0006364">
    <property type="term" value="P:rRNA processing"/>
    <property type="evidence" value="ECO:0007669"/>
    <property type="project" value="InterPro"/>
</dbReference>
<dbReference type="InterPro" id="IPR043323">
    <property type="entry name" value="PIN4"/>
</dbReference>
<keyword evidence="4 7" id="KW-0697">Rotamase</keyword>
<evidence type="ECO:0000256" key="10">
    <source>
        <dbReference type="SAM" id="SignalP"/>
    </source>
</evidence>
<dbReference type="Gene3D" id="3.10.50.40">
    <property type="match status" value="1"/>
</dbReference>
<feature type="domain" description="PpiC" evidence="11">
    <location>
        <begin position="348"/>
        <end position="440"/>
    </location>
</feature>
<dbReference type="EC" id="5.2.1.8" evidence="3"/>
<dbReference type="InterPro" id="IPR000297">
    <property type="entry name" value="PPIase_PpiC"/>
</dbReference>
<dbReference type="AlphaFoldDB" id="A0A178ETZ4"/>
<evidence type="ECO:0000256" key="4">
    <source>
        <dbReference type="ARBA" id="ARBA00023110"/>
    </source>
</evidence>
<evidence type="ECO:0000313" key="13">
    <source>
        <dbReference type="Proteomes" id="UP000243015"/>
    </source>
</evidence>
<dbReference type="PROSITE" id="PS50198">
    <property type="entry name" value="PPIC_PPIASE_2"/>
    <property type="match status" value="1"/>
</dbReference>
<evidence type="ECO:0000256" key="5">
    <source>
        <dbReference type="ARBA" id="ARBA00023235"/>
    </source>
</evidence>
<evidence type="ECO:0000256" key="8">
    <source>
        <dbReference type="SAM" id="MobiDB-lite"/>
    </source>
</evidence>
<dbReference type="PANTHER" id="PTHR45995">
    <property type="match status" value="1"/>
</dbReference>
<comment type="catalytic activity">
    <reaction evidence="1">
        <text>[protein]-peptidylproline (omega=180) = [protein]-peptidylproline (omega=0)</text>
        <dbReference type="Rhea" id="RHEA:16237"/>
        <dbReference type="Rhea" id="RHEA-COMP:10747"/>
        <dbReference type="Rhea" id="RHEA-COMP:10748"/>
        <dbReference type="ChEBI" id="CHEBI:83833"/>
        <dbReference type="ChEBI" id="CHEBI:83834"/>
        <dbReference type="EC" id="5.2.1.8"/>
    </reaction>
</comment>
<evidence type="ECO:0000256" key="1">
    <source>
        <dbReference type="ARBA" id="ARBA00000971"/>
    </source>
</evidence>
<dbReference type="VEuPathDB" id="FungiDB:TERG_00441"/>
<evidence type="ECO:0000256" key="7">
    <source>
        <dbReference type="PROSITE-ProRule" id="PRU00278"/>
    </source>
</evidence>
<dbReference type="InterPro" id="IPR046357">
    <property type="entry name" value="PPIase_dom_sf"/>
</dbReference>
<evidence type="ECO:0000256" key="9">
    <source>
        <dbReference type="SAM" id="Phobius"/>
    </source>
</evidence>
<keyword evidence="9" id="KW-1133">Transmembrane helix</keyword>
<protein>
    <recommendedName>
        <fullName evidence="3">peptidylprolyl isomerase</fullName>
        <ecNumber evidence="3">5.2.1.8</ecNumber>
    </recommendedName>
    <alternativeName>
        <fullName evidence="6">Parvulin-14</fullName>
    </alternativeName>
</protein>
<dbReference type="VEuPathDB" id="FungiDB:TERG_00442"/>
<organism evidence="12 13">
    <name type="scientific">Trichophyton rubrum</name>
    <name type="common">Athlete's foot fungus</name>
    <name type="synonym">Epidermophyton rubrum</name>
    <dbReference type="NCBI Taxonomy" id="5551"/>
    <lineage>
        <taxon>Eukaryota</taxon>
        <taxon>Fungi</taxon>
        <taxon>Dikarya</taxon>
        <taxon>Ascomycota</taxon>
        <taxon>Pezizomycotina</taxon>
        <taxon>Eurotiomycetes</taxon>
        <taxon>Eurotiomycetidae</taxon>
        <taxon>Onygenales</taxon>
        <taxon>Arthrodermataceae</taxon>
        <taxon>Trichophyton</taxon>
    </lineage>
</organism>
<feature type="region of interest" description="Disordered" evidence="8">
    <location>
        <begin position="240"/>
        <end position="343"/>
    </location>
</feature>
<feature type="transmembrane region" description="Helical" evidence="9">
    <location>
        <begin position="208"/>
        <end position="229"/>
    </location>
</feature>
<proteinExistence type="inferred from homology"/>
<dbReference type="GO" id="GO:0003677">
    <property type="term" value="F:DNA binding"/>
    <property type="evidence" value="ECO:0007669"/>
    <property type="project" value="InterPro"/>
</dbReference>
<dbReference type="Pfam" id="PF13616">
    <property type="entry name" value="Rotamase_3"/>
    <property type="match status" value="1"/>
</dbReference>
<dbReference type="Proteomes" id="UP000243015">
    <property type="component" value="Unassembled WGS sequence"/>
</dbReference>
<name>A0A178ETZ4_TRIRU</name>
<evidence type="ECO:0000256" key="3">
    <source>
        <dbReference type="ARBA" id="ARBA00013194"/>
    </source>
</evidence>